<proteinExistence type="predicted"/>
<gene>
    <name evidence="2" type="ORF">NCTC10717_02078</name>
</gene>
<keyword evidence="1" id="KW-0812">Transmembrane</keyword>
<dbReference type="EMBL" id="UHIA01000004">
    <property type="protein sequence ID" value="SUO98335.1"/>
    <property type="molecule type" value="Genomic_DNA"/>
</dbReference>
<evidence type="ECO:0000313" key="3">
    <source>
        <dbReference type="Proteomes" id="UP000254575"/>
    </source>
</evidence>
<dbReference type="Pfam" id="PF04246">
    <property type="entry name" value="RseC_MucC"/>
    <property type="match status" value="1"/>
</dbReference>
<evidence type="ECO:0000313" key="2">
    <source>
        <dbReference type="EMBL" id="SUO98335.1"/>
    </source>
</evidence>
<protein>
    <submittedName>
        <fullName evidence="2">Positive regulator of sigma E activity</fullName>
    </submittedName>
</protein>
<name>A0A380N0K0_9GAMM</name>
<keyword evidence="3" id="KW-1185">Reference proteome</keyword>
<dbReference type="Proteomes" id="UP000254575">
    <property type="component" value="Unassembled WGS sequence"/>
</dbReference>
<feature type="transmembrane region" description="Helical" evidence="1">
    <location>
        <begin position="104"/>
        <end position="122"/>
    </location>
</feature>
<dbReference type="RefSeq" id="WP_115219177.1">
    <property type="nucleotide sequence ID" value="NZ_UHIA01000004.1"/>
</dbReference>
<dbReference type="AlphaFoldDB" id="A0A380N0K0"/>
<reference evidence="2 3" key="1">
    <citation type="submission" date="2018-06" db="EMBL/GenBank/DDBJ databases">
        <authorList>
            <consortium name="Pathogen Informatics"/>
            <person name="Doyle S."/>
        </authorList>
    </citation>
    <scope>NUCLEOTIDE SEQUENCE [LARGE SCALE GENOMIC DNA]</scope>
    <source>
        <strain evidence="2 3">NCTC10717</strain>
    </source>
</reference>
<feature type="transmembrane region" description="Helical" evidence="1">
    <location>
        <begin position="80"/>
        <end position="98"/>
    </location>
</feature>
<dbReference type="OrthoDB" id="7068954at2"/>
<evidence type="ECO:0000256" key="1">
    <source>
        <dbReference type="SAM" id="Phobius"/>
    </source>
</evidence>
<keyword evidence="1" id="KW-1133">Transmembrane helix</keyword>
<accession>A0A380N0K0</accession>
<sequence length="154" mass="17069">MAWLSIPVRVCADNGKVLRLQAVNQIADCPQCAAGKGCGQNPWFRGFIGENVFELPRPQDLPANSGFLELQLSATALQRLTLMIYGLPLLSFLSALFVTQHFAAWLQFFAGLLALFISVWASKNWREAYLCKHLQLALPPDADNALPHAKIYTP</sequence>
<organism evidence="2 3">
    <name type="scientific">Suttonella indologenes</name>
    <dbReference type="NCBI Taxonomy" id="13276"/>
    <lineage>
        <taxon>Bacteria</taxon>
        <taxon>Pseudomonadati</taxon>
        <taxon>Pseudomonadota</taxon>
        <taxon>Gammaproteobacteria</taxon>
        <taxon>Cardiobacteriales</taxon>
        <taxon>Cardiobacteriaceae</taxon>
        <taxon>Suttonella</taxon>
    </lineage>
</organism>
<keyword evidence="1" id="KW-0472">Membrane</keyword>